<evidence type="ECO:0000313" key="4">
    <source>
        <dbReference type="EMBL" id="CAB4192627.1"/>
    </source>
</evidence>
<name>A0A6J5QIX7_9CAUD</name>
<dbReference type="EMBL" id="LR798428">
    <property type="protein sequence ID" value="CAB5230947.1"/>
    <property type="molecule type" value="Genomic_DNA"/>
</dbReference>
<evidence type="ECO:0000313" key="5">
    <source>
        <dbReference type="EMBL" id="CAB5230947.1"/>
    </source>
</evidence>
<organism evidence="3">
    <name type="scientific">uncultured Caudovirales phage</name>
    <dbReference type="NCBI Taxonomy" id="2100421"/>
    <lineage>
        <taxon>Viruses</taxon>
        <taxon>Duplodnaviria</taxon>
        <taxon>Heunggongvirae</taxon>
        <taxon>Uroviricota</taxon>
        <taxon>Caudoviricetes</taxon>
        <taxon>Peduoviridae</taxon>
        <taxon>Maltschvirus</taxon>
        <taxon>Maltschvirus maltsch</taxon>
    </lineage>
</organism>
<keyword evidence="1" id="KW-0472">Membrane</keyword>
<dbReference type="EMBL" id="LR797185">
    <property type="protein sequence ID" value="CAB4192627.1"/>
    <property type="molecule type" value="Genomic_DNA"/>
</dbReference>
<protein>
    <submittedName>
        <fullName evidence="3">Uncharacterized protein</fullName>
    </submittedName>
</protein>
<dbReference type="EMBL" id="LR797071">
    <property type="protein sequence ID" value="CAB4184590.1"/>
    <property type="molecule type" value="Genomic_DNA"/>
</dbReference>
<reference evidence="3" key="1">
    <citation type="submission" date="2020-05" db="EMBL/GenBank/DDBJ databases">
        <authorList>
            <person name="Chiriac C."/>
            <person name="Salcher M."/>
            <person name="Ghai R."/>
            <person name="Kavagutti S V."/>
        </authorList>
    </citation>
    <scope>NUCLEOTIDE SEQUENCE</scope>
</reference>
<keyword evidence="1" id="KW-0812">Transmembrane</keyword>
<dbReference type="EMBL" id="LR796919">
    <property type="protein sequence ID" value="CAB4174231.1"/>
    <property type="molecule type" value="Genomic_DNA"/>
</dbReference>
<feature type="transmembrane region" description="Helical" evidence="1">
    <location>
        <begin position="38"/>
        <end position="60"/>
    </location>
</feature>
<accession>A0A6J5QIX7</accession>
<evidence type="ECO:0000256" key="1">
    <source>
        <dbReference type="SAM" id="Phobius"/>
    </source>
</evidence>
<evidence type="ECO:0000313" key="3">
    <source>
        <dbReference type="EMBL" id="CAB4184590.1"/>
    </source>
</evidence>
<gene>
    <name evidence="3" type="ORF">UFOVP1131_17</name>
    <name evidence="4" type="ORF">UFOVP1245_45</name>
    <name evidence="5" type="ORF">UFOVP1582_9</name>
    <name evidence="2" type="ORF">UFOVP966_31</name>
</gene>
<keyword evidence="1" id="KW-1133">Transmembrane helix</keyword>
<proteinExistence type="predicted"/>
<sequence>MTSISGKSDRSWSQFSARTKAEYLRESAAWEREQRRRLYIKGAVVVVAFAAFVLLVLGFGGTTDFVPDMR</sequence>
<evidence type="ECO:0000313" key="2">
    <source>
        <dbReference type="EMBL" id="CAB4174231.1"/>
    </source>
</evidence>